<proteinExistence type="predicted"/>
<evidence type="ECO:0000313" key="3">
    <source>
        <dbReference type="Proteomes" id="UP000292262"/>
    </source>
</evidence>
<evidence type="ECO:0000313" key="2">
    <source>
        <dbReference type="EMBL" id="RZS99241.1"/>
    </source>
</evidence>
<name>A0A4Q7PFJ5_9FLAO</name>
<accession>A0A4Q7PFJ5</accession>
<comment type="caution">
    <text evidence="2">The sequence shown here is derived from an EMBL/GenBank/DDBJ whole genome shotgun (WGS) entry which is preliminary data.</text>
</comment>
<feature type="domain" description="SGNH hydrolase-type esterase" evidence="1">
    <location>
        <begin position="58"/>
        <end position="233"/>
    </location>
</feature>
<reference evidence="2 3" key="1">
    <citation type="submission" date="2019-02" db="EMBL/GenBank/DDBJ databases">
        <title>Genomic Encyclopedia of Type Strains, Phase IV (KMG-IV): sequencing the most valuable type-strain genomes for metagenomic binning, comparative biology and taxonomic classification.</title>
        <authorList>
            <person name="Goeker M."/>
        </authorList>
    </citation>
    <scope>NUCLEOTIDE SEQUENCE [LARGE SCALE GENOMIC DNA]</scope>
    <source>
        <strain evidence="2 3">DSM 17196</strain>
    </source>
</reference>
<dbReference type="SUPFAM" id="SSF52266">
    <property type="entry name" value="SGNH hydrolase"/>
    <property type="match status" value="1"/>
</dbReference>
<dbReference type="InterPro" id="IPR036514">
    <property type="entry name" value="SGNH_hydro_sf"/>
</dbReference>
<dbReference type="AlphaFoldDB" id="A0A4Q7PFJ5"/>
<evidence type="ECO:0000259" key="1">
    <source>
        <dbReference type="Pfam" id="PF13472"/>
    </source>
</evidence>
<dbReference type="Gene3D" id="3.40.50.1110">
    <property type="entry name" value="SGNH hydrolase"/>
    <property type="match status" value="1"/>
</dbReference>
<dbReference type="CDD" id="cd01832">
    <property type="entry name" value="SGNH_hydrolase_like_1"/>
    <property type="match status" value="1"/>
</dbReference>
<dbReference type="Proteomes" id="UP000292262">
    <property type="component" value="Unassembled WGS sequence"/>
</dbReference>
<dbReference type="EMBL" id="SGXE01000001">
    <property type="protein sequence ID" value="RZS99241.1"/>
    <property type="molecule type" value="Genomic_DNA"/>
</dbReference>
<sequence length="249" mass="28046">MQTYIKLNHMQIHKPLIFILLIINSFSSKLSAQHTEHNEDIIAKTPNQNSNRILSFLALGDSYTIGQGVQQKYSWPYQLKDTLSTLSVAIDTLTVIAQTGWTTNDLKNALLQKSPVPHDFVSLLIGVNNQYQKKPFTQFKKEFDDLLKQAITLAGGSKNVIIISIPDYGVTPFGSDNSLKIGRAIDKYNSYIKQKAKVEEVSFVDITNVSRSLGDAEYALAEDKLHPSNIQYRKWVELIVPVLLSKLNH</sequence>
<gene>
    <name evidence="2" type="ORF">EV197_0450</name>
</gene>
<dbReference type="GO" id="GO:0016788">
    <property type="term" value="F:hydrolase activity, acting on ester bonds"/>
    <property type="evidence" value="ECO:0007669"/>
    <property type="project" value="UniProtKB-ARBA"/>
</dbReference>
<dbReference type="OrthoDB" id="158267at2"/>
<organism evidence="2 3">
    <name type="scientific">Aquimarina brevivitae</name>
    <dbReference type="NCBI Taxonomy" id="323412"/>
    <lineage>
        <taxon>Bacteria</taxon>
        <taxon>Pseudomonadati</taxon>
        <taxon>Bacteroidota</taxon>
        <taxon>Flavobacteriia</taxon>
        <taxon>Flavobacteriales</taxon>
        <taxon>Flavobacteriaceae</taxon>
        <taxon>Aquimarina</taxon>
    </lineage>
</organism>
<dbReference type="Pfam" id="PF13472">
    <property type="entry name" value="Lipase_GDSL_2"/>
    <property type="match status" value="1"/>
</dbReference>
<keyword evidence="3" id="KW-1185">Reference proteome</keyword>
<dbReference type="InterPro" id="IPR013830">
    <property type="entry name" value="SGNH_hydro"/>
</dbReference>
<protein>
    <submittedName>
        <fullName evidence="2">Lysophospholipase L1-like esterase</fullName>
    </submittedName>
</protein>